<accession>A0A2W4WD73</accession>
<reference evidence="1 2" key="2">
    <citation type="submission" date="2018-06" db="EMBL/GenBank/DDBJ databases">
        <title>Metagenomic assembly of (sub)arctic Cyanobacteria and their associated microbiome from non-axenic cultures.</title>
        <authorList>
            <person name="Baurain D."/>
        </authorList>
    </citation>
    <scope>NUCLEOTIDE SEQUENCE [LARGE SCALE GENOMIC DNA]</scope>
    <source>
        <strain evidence="1">ULC041bin1</strain>
    </source>
</reference>
<dbReference type="AlphaFoldDB" id="A0A2W4WD73"/>
<dbReference type="Proteomes" id="UP000249081">
    <property type="component" value="Unassembled WGS sequence"/>
</dbReference>
<proteinExistence type="predicted"/>
<name>A0A2W4WD73_9CYAN</name>
<organism evidence="1 2">
    <name type="scientific">Shackletoniella antarctica</name>
    <dbReference type="NCBI Taxonomy" id="268115"/>
    <lineage>
        <taxon>Bacteria</taxon>
        <taxon>Bacillati</taxon>
        <taxon>Cyanobacteriota</taxon>
        <taxon>Cyanophyceae</taxon>
        <taxon>Oculatellales</taxon>
        <taxon>Oculatellaceae</taxon>
        <taxon>Shackletoniella</taxon>
    </lineage>
</organism>
<sequence length="186" mass="20256">MMALGITGCGTLGLSRSQPDSASMTNQRVDRSFRGDTLVSRLKPVQLSLPNGWQAVPTGSLHGNADLEAYNPDETMFLVVLGEDRSAVAQGNLQDQANIYLQILKGGLSPIVANQSLTGVDRVGSFPAVQYEVRGDVSQRPVAYLHTTVEMGDSFYQVVVWTPDDLRVANNEAMRAIVQEFRDAEQ</sequence>
<protein>
    <recommendedName>
        <fullName evidence="3">Photosystem II oxygen evolving complex protein PsbP</fullName>
    </recommendedName>
</protein>
<gene>
    <name evidence="1" type="ORF">DCF17_06960</name>
</gene>
<evidence type="ECO:0000313" key="1">
    <source>
        <dbReference type="EMBL" id="PZO42994.1"/>
    </source>
</evidence>
<dbReference type="EMBL" id="QBMN01000035">
    <property type="protein sequence ID" value="PZO42994.1"/>
    <property type="molecule type" value="Genomic_DNA"/>
</dbReference>
<comment type="caution">
    <text evidence="1">The sequence shown here is derived from an EMBL/GenBank/DDBJ whole genome shotgun (WGS) entry which is preliminary data.</text>
</comment>
<reference evidence="2" key="1">
    <citation type="submission" date="2018-04" db="EMBL/GenBank/DDBJ databases">
        <authorList>
            <person name="Cornet L."/>
        </authorList>
    </citation>
    <scope>NUCLEOTIDE SEQUENCE [LARGE SCALE GENOMIC DNA]</scope>
</reference>
<evidence type="ECO:0000313" key="2">
    <source>
        <dbReference type="Proteomes" id="UP000249081"/>
    </source>
</evidence>
<evidence type="ECO:0008006" key="3">
    <source>
        <dbReference type="Google" id="ProtNLM"/>
    </source>
</evidence>